<evidence type="ECO:0000256" key="1">
    <source>
        <dbReference type="SAM" id="Coils"/>
    </source>
</evidence>
<keyword evidence="3" id="KW-1133">Transmembrane helix</keyword>
<evidence type="ECO:0000256" key="3">
    <source>
        <dbReference type="SAM" id="Phobius"/>
    </source>
</evidence>
<gene>
    <name evidence="4" type="ORF">MNBD_ALPHA06-1599</name>
</gene>
<dbReference type="EMBL" id="UOEE01000271">
    <property type="protein sequence ID" value="VAV99195.1"/>
    <property type="molecule type" value="Genomic_DNA"/>
</dbReference>
<keyword evidence="3" id="KW-0812">Transmembrane</keyword>
<feature type="transmembrane region" description="Helical" evidence="3">
    <location>
        <begin position="89"/>
        <end position="107"/>
    </location>
</feature>
<organism evidence="4">
    <name type="scientific">hydrothermal vent metagenome</name>
    <dbReference type="NCBI Taxonomy" id="652676"/>
    <lineage>
        <taxon>unclassified sequences</taxon>
        <taxon>metagenomes</taxon>
        <taxon>ecological metagenomes</taxon>
    </lineage>
</organism>
<sequence length="696" mass="75074">MEKSEHTSKTSTNVIEIEQLKTPPDSGEMAVLAAESSMENQPRAKPGGMIIVAGGLIALLWSAGALAYVAGMIGPANLLKLSAAEMTGLAFGTIGPALFIFVLAWAIREISLFAKAANRIQDMADRFADPAKATRKDAAKMSAAVQTQIGSMNKAVEGALARLGAMEEVLNHHSDAFGNAEQSARERTDVLINDLRREREAVGELADQLDKKAADIANIIAEQSKMVVSAADIANLQTREGKKILASAAEGLKEAGQQAETQARNVSEQLTTSSNQIENTASALAKAKQGMEANAVSLQNAQDASAQALDSRQAQVRDLIEVSNQCAGQLKQVAEEGAQAMKLALEETLDQARHYTSIMREEGRVLADNHQSKAGELKQAADEARNALDTYAETIAKRLEHANEASFSAANWADKTFDKLRETTQALDESLQNLPDAADASAREVEELMNKRLAQLKDASQTATNEAKGIDEAFQSRIRQNYELLSDFMLKMGGTAAPAASEIEVPNPLTTRLQQPKPAEPTPVPEPETPTIDLPIHTLNDPTTQQQKPTENDGWKWKDVLSRIDKGNPKPESIQSPPPMNAGSMDRLVTALQSWNIQPDKLFFAASYRAAALARITDGPKAMTDVARTDAAEAIELVKQAFEKDPALRLDAELFVAELRQKIDAAAVADQKIHLETHLRTGDGPAYLLLEAALDA</sequence>
<feature type="compositionally biased region" description="Pro residues" evidence="2">
    <location>
        <begin position="518"/>
        <end position="528"/>
    </location>
</feature>
<evidence type="ECO:0000313" key="4">
    <source>
        <dbReference type="EMBL" id="VAV99195.1"/>
    </source>
</evidence>
<feature type="region of interest" description="Disordered" evidence="2">
    <location>
        <begin position="1"/>
        <end position="25"/>
    </location>
</feature>
<feature type="coiled-coil region" evidence="1">
    <location>
        <begin position="367"/>
        <end position="394"/>
    </location>
</feature>
<evidence type="ECO:0000256" key="2">
    <source>
        <dbReference type="SAM" id="MobiDB-lite"/>
    </source>
</evidence>
<keyword evidence="3" id="KW-0472">Membrane</keyword>
<feature type="compositionally biased region" description="Polar residues" evidence="2">
    <location>
        <begin position="540"/>
        <end position="549"/>
    </location>
</feature>
<feature type="region of interest" description="Disordered" evidence="2">
    <location>
        <begin position="501"/>
        <end position="553"/>
    </location>
</feature>
<keyword evidence="1" id="KW-0175">Coiled coil</keyword>
<reference evidence="4" key="1">
    <citation type="submission" date="2018-06" db="EMBL/GenBank/DDBJ databases">
        <authorList>
            <person name="Zhirakovskaya E."/>
        </authorList>
    </citation>
    <scope>NUCLEOTIDE SEQUENCE</scope>
</reference>
<name>A0A3B0SWQ1_9ZZZZ</name>
<dbReference type="AlphaFoldDB" id="A0A3B0SWQ1"/>
<feature type="transmembrane region" description="Helical" evidence="3">
    <location>
        <begin position="48"/>
        <end position="69"/>
    </location>
</feature>
<accession>A0A3B0SWQ1</accession>
<proteinExistence type="predicted"/>
<protein>
    <submittedName>
        <fullName evidence="4">Uncharacterized protein</fullName>
    </submittedName>
</protein>